<dbReference type="EMBL" id="CM055092">
    <property type="protein sequence ID" value="KAJ7569550.1"/>
    <property type="molecule type" value="Genomic_DNA"/>
</dbReference>
<gene>
    <name evidence="1" type="ORF">O6H91_01G083400</name>
</gene>
<sequence>MVAPLLASSEIQYEYETVLEAKLYHNGTIDRSDHDQIYPTAPANTDKAIQGALSRDVVIDSSTGIWVRLYVPERALAASEGKADRLPIILYYHGGGFVLFSAASADTHEYCCNIAARLGAMVVSVEYRLAPEHKLPVAFEDGLSALKWLQAQGSDEQDSGPKDPWLSAHGDFAKCFIMGHSAGATIVHQTVLNAAIDGFDPLKIRGLILGVPFFGGIERTSSEIEYGETDFLTLQMTDAFWGASLPDGADRSHPYCTFHSSEMQALLNRIELPPSLVIVGALDPLYDRQIEYVDFLQKAGNDVSLLEYPHYGHHILYPEVLRQEDVEEAFLSMQQFLAKRFN</sequence>
<proteinExistence type="predicted"/>
<dbReference type="Proteomes" id="UP001162992">
    <property type="component" value="Chromosome 1"/>
</dbReference>
<name>A0ACC2ESV3_DIPCM</name>
<protein>
    <submittedName>
        <fullName evidence="1">Uncharacterized protein</fullName>
    </submittedName>
</protein>
<accession>A0ACC2ESV3</accession>
<organism evidence="1 2">
    <name type="scientific">Diphasiastrum complanatum</name>
    <name type="common">Issler's clubmoss</name>
    <name type="synonym">Lycopodium complanatum</name>
    <dbReference type="NCBI Taxonomy" id="34168"/>
    <lineage>
        <taxon>Eukaryota</taxon>
        <taxon>Viridiplantae</taxon>
        <taxon>Streptophyta</taxon>
        <taxon>Embryophyta</taxon>
        <taxon>Tracheophyta</taxon>
        <taxon>Lycopodiopsida</taxon>
        <taxon>Lycopodiales</taxon>
        <taxon>Lycopodiaceae</taxon>
        <taxon>Lycopodioideae</taxon>
        <taxon>Diphasiastrum</taxon>
    </lineage>
</organism>
<evidence type="ECO:0000313" key="2">
    <source>
        <dbReference type="Proteomes" id="UP001162992"/>
    </source>
</evidence>
<evidence type="ECO:0000313" key="1">
    <source>
        <dbReference type="EMBL" id="KAJ7569550.1"/>
    </source>
</evidence>
<reference evidence="2" key="1">
    <citation type="journal article" date="2024" name="Proc. Natl. Acad. Sci. U.S.A.">
        <title>Extraordinary preservation of gene collinearity over three hundred million years revealed in homosporous lycophytes.</title>
        <authorList>
            <person name="Li C."/>
            <person name="Wickell D."/>
            <person name="Kuo L.Y."/>
            <person name="Chen X."/>
            <person name="Nie B."/>
            <person name="Liao X."/>
            <person name="Peng D."/>
            <person name="Ji J."/>
            <person name="Jenkins J."/>
            <person name="Williams M."/>
            <person name="Shu S."/>
            <person name="Plott C."/>
            <person name="Barry K."/>
            <person name="Rajasekar S."/>
            <person name="Grimwood J."/>
            <person name="Han X."/>
            <person name="Sun S."/>
            <person name="Hou Z."/>
            <person name="He W."/>
            <person name="Dai G."/>
            <person name="Sun C."/>
            <person name="Schmutz J."/>
            <person name="Leebens-Mack J.H."/>
            <person name="Li F.W."/>
            <person name="Wang L."/>
        </authorList>
    </citation>
    <scope>NUCLEOTIDE SEQUENCE [LARGE SCALE GENOMIC DNA]</scope>
    <source>
        <strain evidence="2">cv. PW_Plant_1</strain>
    </source>
</reference>
<keyword evidence="2" id="KW-1185">Reference proteome</keyword>
<comment type="caution">
    <text evidence="1">The sequence shown here is derived from an EMBL/GenBank/DDBJ whole genome shotgun (WGS) entry which is preliminary data.</text>
</comment>